<dbReference type="AlphaFoldDB" id="A0A8J6Y2G4"/>
<gene>
    <name evidence="1" type="ORF">IFK94_13860</name>
</gene>
<accession>A0A8J6Y2G4</accession>
<proteinExistence type="predicted"/>
<dbReference type="Proteomes" id="UP000648239">
    <property type="component" value="Unassembled WGS sequence"/>
</dbReference>
<evidence type="ECO:0000313" key="1">
    <source>
        <dbReference type="EMBL" id="MBD3869203.1"/>
    </source>
</evidence>
<protein>
    <submittedName>
        <fullName evidence="1">Uncharacterized protein</fullName>
    </submittedName>
</protein>
<organism evidence="1 2">
    <name type="scientific">Candidatus Polarisedimenticola svalbardensis</name>
    <dbReference type="NCBI Taxonomy" id="2886004"/>
    <lineage>
        <taxon>Bacteria</taxon>
        <taxon>Pseudomonadati</taxon>
        <taxon>Acidobacteriota</taxon>
        <taxon>Candidatus Polarisedimenticolia</taxon>
        <taxon>Candidatus Polarisedimenticolales</taxon>
        <taxon>Candidatus Polarisedimenticolaceae</taxon>
        <taxon>Candidatus Polarisedimenticola</taxon>
    </lineage>
</organism>
<sequence length="63" mass="7465">MPRTTRKSLTKTLEPTPIVSFDFEDRTYQIDPARRKVYRRFVEIETSKASQIFMTWRAATPVV</sequence>
<name>A0A8J6Y2G4_9BACT</name>
<reference evidence="1 2" key="1">
    <citation type="submission" date="2020-08" db="EMBL/GenBank/DDBJ databases">
        <title>Acidobacteriota in marine sediments use diverse sulfur dissimilation pathways.</title>
        <authorList>
            <person name="Wasmund K."/>
        </authorList>
    </citation>
    <scope>NUCLEOTIDE SEQUENCE [LARGE SCALE GENOMIC DNA]</scope>
    <source>
        <strain evidence="1">MAG AM4</strain>
    </source>
</reference>
<evidence type="ECO:0000313" key="2">
    <source>
        <dbReference type="Proteomes" id="UP000648239"/>
    </source>
</evidence>
<dbReference type="EMBL" id="JACXWD010000066">
    <property type="protein sequence ID" value="MBD3869203.1"/>
    <property type="molecule type" value="Genomic_DNA"/>
</dbReference>
<comment type="caution">
    <text evidence="1">The sequence shown here is derived from an EMBL/GenBank/DDBJ whole genome shotgun (WGS) entry which is preliminary data.</text>
</comment>